<sequence>MELVLQQKQELNLIMTVKLRQAIELLQYTTYELYQYIREQELENPLIDLVEQKNGSLYEEKSNGKVKSISPTKMAVDLVSSKDMSMRDKLLEQANLLFKPVQDQKIIRFIIHNLDDNGYLYLNQNEPFPYGEFEENEIDRGIQLLQQVGPTGIGARDLKECLLLQITIDFPKEKLAECLIRNYLDLLANKKWNDIVARMNITMTQVKDINDFILTLNPRPCSSISDFSIEYLNPDIIVEIKESEISFYLNDSYLPKINFNNEYTSLLTNKDETSKYINDKYTSYQWLLSSIEQRRQTIMKIVKVIINKQESFFKDGFMSLEPLTLKEVAEEIEMHESTVSRATMNKVIQTPKGTFELRMFFTSKLETVEGNSVSQTKVKWLLETFIAKENKFKPLSDQKIASYFNSEKGITISRRTISKYREELKIPSSSNRKEIKF</sequence>
<dbReference type="PRINTS" id="PR00045">
    <property type="entry name" value="SIGMA54FCT"/>
</dbReference>
<dbReference type="OrthoDB" id="9814402at2"/>
<evidence type="ECO:0000256" key="2">
    <source>
        <dbReference type="ARBA" id="ARBA00022478"/>
    </source>
</evidence>
<dbReference type="GO" id="GO:0016987">
    <property type="term" value="F:sigma factor activity"/>
    <property type="evidence" value="ECO:0007669"/>
    <property type="project" value="UniProtKB-KW"/>
</dbReference>
<feature type="domain" description="RNA polymerase sigma factor 54 core-binding" evidence="10">
    <location>
        <begin position="80"/>
        <end position="263"/>
    </location>
</feature>
<dbReference type="Pfam" id="PF04963">
    <property type="entry name" value="Sigma54_CBD"/>
    <property type="match status" value="1"/>
</dbReference>
<dbReference type="KEGG" id="panc:E2636_01330"/>
<gene>
    <name evidence="11" type="primary">rpoN</name>
    <name evidence="11" type="ORF">E2636_01330</name>
</gene>
<dbReference type="GO" id="GO:0003677">
    <property type="term" value="F:DNA binding"/>
    <property type="evidence" value="ECO:0007669"/>
    <property type="project" value="UniProtKB-KW"/>
</dbReference>
<dbReference type="EMBL" id="CP038015">
    <property type="protein sequence ID" value="QBP39878.1"/>
    <property type="molecule type" value="Genomic_DNA"/>
</dbReference>
<evidence type="ECO:0000256" key="3">
    <source>
        <dbReference type="ARBA" id="ARBA00022679"/>
    </source>
</evidence>
<proteinExistence type="inferred from homology"/>
<accession>A0A4P6ZV66</accession>
<feature type="domain" description="RNA polymerase sigma factor 54 DNA-binding" evidence="9">
    <location>
        <begin position="275"/>
        <end position="433"/>
    </location>
</feature>
<evidence type="ECO:0000313" key="11">
    <source>
        <dbReference type="EMBL" id="QBP39878.1"/>
    </source>
</evidence>
<keyword evidence="5" id="KW-0805">Transcription regulation</keyword>
<evidence type="ECO:0000256" key="4">
    <source>
        <dbReference type="ARBA" id="ARBA00022695"/>
    </source>
</evidence>
<dbReference type="PROSITE" id="PS50044">
    <property type="entry name" value="SIGMA54_3"/>
    <property type="match status" value="1"/>
</dbReference>
<keyword evidence="3" id="KW-0808">Transferase</keyword>
<organism evidence="11 12">
    <name type="scientific">Paenisporosarcina antarctica</name>
    <dbReference type="NCBI Taxonomy" id="417367"/>
    <lineage>
        <taxon>Bacteria</taxon>
        <taxon>Bacillati</taxon>
        <taxon>Bacillota</taxon>
        <taxon>Bacilli</taxon>
        <taxon>Bacillales</taxon>
        <taxon>Caryophanaceae</taxon>
        <taxon>Paenisporosarcina</taxon>
    </lineage>
</organism>
<evidence type="ECO:0000256" key="1">
    <source>
        <dbReference type="ARBA" id="ARBA00008798"/>
    </source>
</evidence>
<dbReference type="AlphaFoldDB" id="A0A4P6ZV66"/>
<evidence type="ECO:0000256" key="5">
    <source>
        <dbReference type="ARBA" id="ARBA00023015"/>
    </source>
</evidence>
<dbReference type="PROSITE" id="PS00717">
    <property type="entry name" value="SIGMA54_1"/>
    <property type="match status" value="1"/>
</dbReference>
<dbReference type="GO" id="GO:0000428">
    <property type="term" value="C:DNA-directed RNA polymerase complex"/>
    <property type="evidence" value="ECO:0007669"/>
    <property type="project" value="UniProtKB-KW"/>
</dbReference>
<protein>
    <submittedName>
        <fullName evidence="11">RNA polymerase factor sigma-54</fullName>
    </submittedName>
</protein>
<dbReference type="GO" id="GO:0001216">
    <property type="term" value="F:DNA-binding transcription activator activity"/>
    <property type="evidence" value="ECO:0007669"/>
    <property type="project" value="InterPro"/>
</dbReference>
<dbReference type="PANTHER" id="PTHR32248:SF4">
    <property type="entry name" value="RNA POLYMERASE SIGMA-54 FACTOR"/>
    <property type="match status" value="1"/>
</dbReference>
<keyword evidence="4" id="KW-0548">Nucleotidyltransferase</keyword>
<dbReference type="RefSeq" id="WP_134208288.1">
    <property type="nucleotide sequence ID" value="NZ_CP038015.1"/>
</dbReference>
<evidence type="ECO:0000256" key="7">
    <source>
        <dbReference type="ARBA" id="ARBA00023125"/>
    </source>
</evidence>
<keyword evidence="8" id="KW-0804">Transcription</keyword>
<dbReference type="Proteomes" id="UP000294292">
    <property type="component" value="Chromosome"/>
</dbReference>
<dbReference type="InterPro" id="IPR000394">
    <property type="entry name" value="RNA_pol_sigma_54"/>
</dbReference>
<name>A0A4P6ZV66_9BACL</name>
<dbReference type="Pfam" id="PF04552">
    <property type="entry name" value="Sigma54_DBD"/>
    <property type="match status" value="1"/>
</dbReference>
<dbReference type="InterPro" id="IPR007046">
    <property type="entry name" value="RNA_pol_sigma_54_core-bd"/>
</dbReference>
<keyword evidence="2" id="KW-0240">DNA-directed RNA polymerase</keyword>
<dbReference type="InterPro" id="IPR038709">
    <property type="entry name" value="RpoN_core-bd_sf"/>
</dbReference>
<dbReference type="NCBIfam" id="TIGR02395">
    <property type="entry name" value="rpoN_sigma"/>
    <property type="match status" value="1"/>
</dbReference>
<comment type="similarity">
    <text evidence="1">Belongs to the sigma-54 factor family.</text>
</comment>
<evidence type="ECO:0000259" key="10">
    <source>
        <dbReference type="Pfam" id="PF04963"/>
    </source>
</evidence>
<dbReference type="Gene3D" id="1.10.10.1330">
    <property type="entry name" value="RNA polymerase sigma-54 factor, core-binding domain"/>
    <property type="match status" value="1"/>
</dbReference>
<keyword evidence="12" id="KW-1185">Reference proteome</keyword>
<dbReference type="PANTHER" id="PTHR32248">
    <property type="entry name" value="RNA POLYMERASE SIGMA-54 FACTOR"/>
    <property type="match status" value="1"/>
</dbReference>
<evidence type="ECO:0000256" key="6">
    <source>
        <dbReference type="ARBA" id="ARBA00023082"/>
    </source>
</evidence>
<dbReference type="PIRSF" id="PIRSF000774">
    <property type="entry name" value="RpoN"/>
    <property type="match status" value="1"/>
</dbReference>
<keyword evidence="6" id="KW-0731">Sigma factor</keyword>
<dbReference type="Gene3D" id="1.10.10.60">
    <property type="entry name" value="Homeodomain-like"/>
    <property type="match status" value="1"/>
</dbReference>
<evidence type="ECO:0000313" key="12">
    <source>
        <dbReference type="Proteomes" id="UP000294292"/>
    </source>
</evidence>
<dbReference type="GO" id="GO:0016779">
    <property type="term" value="F:nucleotidyltransferase activity"/>
    <property type="evidence" value="ECO:0007669"/>
    <property type="project" value="UniProtKB-KW"/>
</dbReference>
<evidence type="ECO:0000256" key="8">
    <source>
        <dbReference type="ARBA" id="ARBA00023163"/>
    </source>
</evidence>
<reference evidence="11 12" key="1">
    <citation type="submission" date="2019-03" db="EMBL/GenBank/DDBJ databases">
        <title>Complete genome sequence of Paenisporosarcina antarctica CGMCC 1.6503T.</title>
        <authorList>
            <person name="Rong J.-C."/>
            <person name="Chi N.-Y."/>
            <person name="Zhang Q.-F."/>
        </authorList>
    </citation>
    <scope>NUCLEOTIDE SEQUENCE [LARGE SCALE GENOMIC DNA]</scope>
    <source>
        <strain evidence="11 12">CGMCC 1.6503</strain>
    </source>
</reference>
<dbReference type="InterPro" id="IPR007634">
    <property type="entry name" value="RNA_pol_sigma_54_DNA-bd"/>
</dbReference>
<dbReference type="Pfam" id="PF00309">
    <property type="entry name" value="Sigma54_AID"/>
    <property type="match status" value="1"/>
</dbReference>
<evidence type="ECO:0000259" key="9">
    <source>
        <dbReference type="Pfam" id="PF04552"/>
    </source>
</evidence>
<dbReference type="GO" id="GO:0006352">
    <property type="term" value="P:DNA-templated transcription initiation"/>
    <property type="evidence" value="ECO:0007669"/>
    <property type="project" value="InterPro"/>
</dbReference>
<keyword evidence="7" id="KW-0238">DNA-binding</keyword>